<accession>A0A7G7MKK9</accession>
<sequence>MSASEDEQLGAVAKAVERNSRRVSALDALVRQLAGDLAEVAAALTPAGEAPTAVRSWMLAQDPEQAVTDLADLIAWTRRVYLRYPDAVLSACWLWHPDVIEELWWLRRAHAEAFDPQAGTWPRVGDWHERQRPGVAKRVRAAIGTCELSLHRTGTAHARPAAPAPLAEHAELIAIAWTKDALAPRPEPTDEQLHEADIHTRQQHRRT</sequence>
<evidence type="ECO:0008006" key="4">
    <source>
        <dbReference type="Google" id="ProtNLM"/>
    </source>
</evidence>
<dbReference type="Proteomes" id="UP000515728">
    <property type="component" value="Chromosome"/>
</dbReference>
<evidence type="ECO:0000313" key="3">
    <source>
        <dbReference type="Proteomes" id="UP000515728"/>
    </source>
</evidence>
<dbReference type="EMBL" id="CP060131">
    <property type="protein sequence ID" value="QNG53320.1"/>
    <property type="molecule type" value="Genomic_DNA"/>
</dbReference>
<proteinExistence type="predicted"/>
<feature type="compositionally biased region" description="Basic and acidic residues" evidence="1">
    <location>
        <begin position="187"/>
        <end position="200"/>
    </location>
</feature>
<dbReference type="RefSeq" id="WP_185720148.1">
    <property type="nucleotide sequence ID" value="NZ_BAAAWI010000001.1"/>
</dbReference>
<reference evidence="2 3" key="1">
    <citation type="submission" date="2020-08" db="EMBL/GenBank/DDBJ databases">
        <authorList>
            <person name="Mo P."/>
        </authorList>
    </citation>
    <scope>NUCLEOTIDE SEQUENCE [LARGE SCALE GENOMIC DNA]</scope>
    <source>
        <strain evidence="2 3">CGMCC 4.1532</strain>
    </source>
</reference>
<organism evidence="2 3">
    <name type="scientific">Pseudonocardia petroleophila</name>
    <dbReference type="NCBI Taxonomy" id="37331"/>
    <lineage>
        <taxon>Bacteria</taxon>
        <taxon>Bacillati</taxon>
        <taxon>Actinomycetota</taxon>
        <taxon>Actinomycetes</taxon>
        <taxon>Pseudonocardiales</taxon>
        <taxon>Pseudonocardiaceae</taxon>
        <taxon>Pseudonocardia</taxon>
    </lineage>
</organism>
<dbReference type="AlphaFoldDB" id="A0A7G7MKK9"/>
<name>A0A7G7MKK9_9PSEU</name>
<dbReference type="KEGG" id="ppel:H6H00_04820"/>
<gene>
    <name evidence="2" type="ORF">H6H00_04820</name>
</gene>
<protein>
    <recommendedName>
        <fullName evidence="4">DUF4913 domain-containing protein</fullName>
    </recommendedName>
</protein>
<evidence type="ECO:0000256" key="1">
    <source>
        <dbReference type="SAM" id="MobiDB-lite"/>
    </source>
</evidence>
<evidence type="ECO:0000313" key="2">
    <source>
        <dbReference type="EMBL" id="QNG53320.1"/>
    </source>
</evidence>
<keyword evidence="3" id="KW-1185">Reference proteome</keyword>
<feature type="region of interest" description="Disordered" evidence="1">
    <location>
        <begin position="184"/>
        <end position="207"/>
    </location>
</feature>